<reference evidence="2" key="1">
    <citation type="submission" date="2021-07" db="EMBL/GenBank/DDBJ databases">
        <authorList>
            <person name="Branca A.L. A."/>
        </authorList>
    </citation>
    <scope>NUCLEOTIDE SEQUENCE</scope>
</reference>
<evidence type="ECO:0000313" key="3">
    <source>
        <dbReference type="Proteomes" id="UP001154252"/>
    </source>
</evidence>
<dbReference type="AlphaFoldDB" id="A0A9W4KL56"/>
<evidence type="ECO:0000313" key="2">
    <source>
        <dbReference type="EMBL" id="CAG8907279.1"/>
    </source>
</evidence>
<dbReference type="InterPro" id="IPR053178">
    <property type="entry name" value="Osmoadaptation_assoc"/>
</dbReference>
<evidence type="ECO:0000256" key="1">
    <source>
        <dbReference type="SAM" id="MobiDB-lite"/>
    </source>
</evidence>
<keyword evidence="3" id="KW-1185">Reference proteome</keyword>
<feature type="region of interest" description="Disordered" evidence="1">
    <location>
        <begin position="40"/>
        <end position="77"/>
    </location>
</feature>
<name>A0A9W4KL56_9EURO</name>
<proteinExistence type="predicted"/>
<sequence length="494" mass="55794">MRLWIVNCDEARPACTQCLRRGHTCPGYCRSVIFKDEGPRLRRHHRRSTRPPGHSERNEKNCEKGSRSNRREAFGDRSLPIDERASPSLVRRCFINEQPHLFADFVCRSFPIMYSSSLYRFQKEPTFPHFIMQRFGSKPYLDAAVCCLSSFFLSGLSGNQSLVQTSRQLYTSALTRVSFALDSDEALSEDMLGTLILLAVYEMYSQTTRDAWFYHASAVKELMLNRGAKAHMSGPGRTCYYACRGFLIYASLCKAKSCILDGDEWQKLALVIKEEDSRKPGEWSVYTEVSEDIFMELVKCPRLVSDMQYLSSASSQQEIASLTRRCRATSNRLLTLSEDLWSLITAHNQRQQGIISSSSDFIGPVSLDLPKTAPTILLAGSLNASAMLEDLINTINHNILDMHEFQRSWRLSDKVPSEVRLPLWRIHQASGDGGVCPLSPRSSGVSHSTSELEMVLRKDHYDGNSSPGPWLDGIVSAMGFLGIKVEEDNGKDRW</sequence>
<dbReference type="Pfam" id="PF11951">
    <property type="entry name" value="Fungal_trans_2"/>
    <property type="match status" value="1"/>
</dbReference>
<dbReference type="PANTHER" id="PTHR38111:SF5">
    <property type="entry name" value="TRANSCRIPTION FACTOR DOMAIN-CONTAINING PROTEIN"/>
    <property type="match status" value="1"/>
</dbReference>
<accession>A0A9W4KL56</accession>
<protein>
    <recommendedName>
        <fullName evidence="4">Zn(2)-C6 fungal-type domain-containing protein</fullName>
    </recommendedName>
</protein>
<organism evidence="2 3">
    <name type="scientific">Penicillium egyptiacum</name>
    <dbReference type="NCBI Taxonomy" id="1303716"/>
    <lineage>
        <taxon>Eukaryota</taxon>
        <taxon>Fungi</taxon>
        <taxon>Dikarya</taxon>
        <taxon>Ascomycota</taxon>
        <taxon>Pezizomycotina</taxon>
        <taxon>Eurotiomycetes</taxon>
        <taxon>Eurotiomycetidae</taxon>
        <taxon>Eurotiales</taxon>
        <taxon>Aspergillaceae</taxon>
        <taxon>Penicillium</taxon>
    </lineage>
</organism>
<gene>
    <name evidence="2" type="ORF">PEGY_LOCUS8761</name>
</gene>
<dbReference type="OrthoDB" id="5126878at2759"/>
<feature type="compositionally biased region" description="Basic and acidic residues" evidence="1">
    <location>
        <begin position="53"/>
        <end position="77"/>
    </location>
</feature>
<dbReference type="InterPro" id="IPR021858">
    <property type="entry name" value="Fun_TF"/>
</dbReference>
<comment type="caution">
    <text evidence="2">The sequence shown here is derived from an EMBL/GenBank/DDBJ whole genome shotgun (WGS) entry which is preliminary data.</text>
</comment>
<evidence type="ECO:0008006" key="4">
    <source>
        <dbReference type="Google" id="ProtNLM"/>
    </source>
</evidence>
<dbReference type="PANTHER" id="PTHR38111">
    <property type="entry name" value="ZN(2)-C6 FUNGAL-TYPE DOMAIN-CONTAINING PROTEIN-RELATED"/>
    <property type="match status" value="1"/>
</dbReference>
<dbReference type="EMBL" id="CAJVRC010000890">
    <property type="protein sequence ID" value="CAG8907279.1"/>
    <property type="molecule type" value="Genomic_DNA"/>
</dbReference>
<dbReference type="Proteomes" id="UP001154252">
    <property type="component" value="Unassembled WGS sequence"/>
</dbReference>
<dbReference type="CDD" id="cd12148">
    <property type="entry name" value="fungal_TF_MHR"/>
    <property type="match status" value="1"/>
</dbReference>